<evidence type="ECO:0000256" key="2">
    <source>
        <dbReference type="ARBA" id="ARBA00022840"/>
    </source>
</evidence>
<keyword evidence="6" id="KW-0808">Transferase</keyword>
<keyword evidence="4" id="KW-0723">Serine/threonine-protein kinase</keyword>
<dbReference type="InterPro" id="IPR008271">
    <property type="entry name" value="Ser/Thr_kinase_AS"/>
</dbReference>
<evidence type="ECO:0000256" key="4">
    <source>
        <dbReference type="RuleBase" id="RU000304"/>
    </source>
</evidence>
<sequence length="317" mass="36165">MCPIKKSNTIDDLYQYDSSNGIGKGAYGNVYRAVCRSTNKVVAIKRMVLNERPNNVIQALCREAAINVLLKPHPCIIQFKNVMEEYLSCKVADRIHKRNRSVYIIMEHGKDGDLFDLVNNAHPIPEDDVIVIFDQLFHAISHLHGQGIAHRDLKLENVIVTSEEQYQVKLCDFGVATFERTGHRFLTHCGTLEYSAPEILSSERKTKETMGYTKAVDIWSLGIMLYNTLSKSSPYPSSCYVKETMYQYTCSDEFPDFAGNVWHQVSDQAKNLIRNMLAADPDQRFNIDQILAHPWAQRARVLENRNASLAKYLNMPS</sequence>
<keyword evidence="6" id="KW-0418">Kinase</keyword>
<proteinExistence type="inferred from homology"/>
<dbReference type="STRING" id="90262.A0A1X2ILZ2"/>
<reference evidence="6 7" key="1">
    <citation type="submission" date="2016-07" db="EMBL/GenBank/DDBJ databases">
        <title>Pervasive Adenine N6-methylation of Active Genes in Fungi.</title>
        <authorList>
            <consortium name="DOE Joint Genome Institute"/>
            <person name="Mondo S.J."/>
            <person name="Dannebaum R.O."/>
            <person name="Kuo R.C."/>
            <person name="Labutti K."/>
            <person name="Haridas S."/>
            <person name="Kuo A."/>
            <person name="Salamov A."/>
            <person name="Ahrendt S.R."/>
            <person name="Lipzen A."/>
            <person name="Sullivan W."/>
            <person name="Andreopoulos W.B."/>
            <person name="Clum A."/>
            <person name="Lindquist E."/>
            <person name="Daum C."/>
            <person name="Ramamoorthy G.K."/>
            <person name="Gryganskyi A."/>
            <person name="Culley D."/>
            <person name="Magnuson J.K."/>
            <person name="James T.Y."/>
            <person name="O'Malley M.A."/>
            <person name="Stajich J.E."/>
            <person name="Spatafora J.W."/>
            <person name="Visel A."/>
            <person name="Grigoriev I.V."/>
        </authorList>
    </citation>
    <scope>NUCLEOTIDE SEQUENCE [LARGE SCALE GENOMIC DNA]</scope>
    <source>
        <strain evidence="6 7">NRRL 1336</strain>
    </source>
</reference>
<keyword evidence="1 3" id="KW-0547">Nucleotide-binding</keyword>
<protein>
    <submittedName>
        <fullName evidence="6">Kinase-like domain-containing protein</fullName>
    </submittedName>
</protein>
<dbReference type="SUPFAM" id="SSF56112">
    <property type="entry name" value="Protein kinase-like (PK-like)"/>
    <property type="match status" value="1"/>
</dbReference>
<gene>
    <name evidence="6" type="ORF">BCR42DRAFT_232548</name>
</gene>
<dbReference type="InterPro" id="IPR017441">
    <property type="entry name" value="Protein_kinase_ATP_BS"/>
</dbReference>
<evidence type="ECO:0000313" key="7">
    <source>
        <dbReference type="Proteomes" id="UP000193560"/>
    </source>
</evidence>
<accession>A0A1X2ILZ2</accession>
<comment type="caution">
    <text evidence="6">The sequence shown here is derived from an EMBL/GenBank/DDBJ whole genome shotgun (WGS) entry which is preliminary data.</text>
</comment>
<dbReference type="InterPro" id="IPR000719">
    <property type="entry name" value="Prot_kinase_dom"/>
</dbReference>
<dbReference type="Pfam" id="PF00069">
    <property type="entry name" value="Pkinase"/>
    <property type="match status" value="1"/>
</dbReference>
<dbReference type="PROSITE" id="PS00108">
    <property type="entry name" value="PROTEIN_KINASE_ST"/>
    <property type="match status" value="1"/>
</dbReference>
<dbReference type="Gene3D" id="3.30.200.20">
    <property type="entry name" value="Phosphorylase Kinase, domain 1"/>
    <property type="match status" value="1"/>
</dbReference>
<evidence type="ECO:0000259" key="5">
    <source>
        <dbReference type="PROSITE" id="PS50011"/>
    </source>
</evidence>
<dbReference type="GO" id="GO:0005634">
    <property type="term" value="C:nucleus"/>
    <property type="evidence" value="ECO:0007669"/>
    <property type="project" value="TreeGrafter"/>
</dbReference>
<evidence type="ECO:0000256" key="1">
    <source>
        <dbReference type="ARBA" id="ARBA00022741"/>
    </source>
</evidence>
<dbReference type="OrthoDB" id="407410at2759"/>
<dbReference type="GO" id="GO:0005524">
    <property type="term" value="F:ATP binding"/>
    <property type="evidence" value="ECO:0007669"/>
    <property type="project" value="UniProtKB-UniRule"/>
</dbReference>
<dbReference type="PANTHER" id="PTHR24345">
    <property type="entry name" value="SERINE/THREONINE-PROTEIN KINASE PLK"/>
    <property type="match status" value="1"/>
</dbReference>
<dbReference type="Gene3D" id="1.10.510.10">
    <property type="entry name" value="Transferase(Phosphotransferase) domain 1"/>
    <property type="match status" value="1"/>
</dbReference>
<keyword evidence="2 3" id="KW-0067">ATP-binding</keyword>
<evidence type="ECO:0000313" key="6">
    <source>
        <dbReference type="EMBL" id="ORZ18787.1"/>
    </source>
</evidence>
<dbReference type="Proteomes" id="UP000193560">
    <property type="component" value="Unassembled WGS sequence"/>
</dbReference>
<dbReference type="SMART" id="SM00220">
    <property type="entry name" value="S_TKc"/>
    <property type="match status" value="1"/>
</dbReference>
<dbReference type="PROSITE" id="PS50011">
    <property type="entry name" value="PROTEIN_KINASE_DOM"/>
    <property type="match status" value="1"/>
</dbReference>
<dbReference type="GO" id="GO:0004674">
    <property type="term" value="F:protein serine/threonine kinase activity"/>
    <property type="evidence" value="ECO:0007669"/>
    <property type="project" value="UniProtKB-KW"/>
</dbReference>
<dbReference type="PROSITE" id="PS00107">
    <property type="entry name" value="PROTEIN_KINASE_ATP"/>
    <property type="match status" value="1"/>
</dbReference>
<dbReference type="AlphaFoldDB" id="A0A1X2ILZ2"/>
<comment type="similarity">
    <text evidence="4">Belongs to the protein kinase superfamily.</text>
</comment>
<evidence type="ECO:0000256" key="3">
    <source>
        <dbReference type="PROSITE-ProRule" id="PRU10141"/>
    </source>
</evidence>
<feature type="binding site" evidence="3">
    <location>
        <position position="45"/>
    </location>
    <ligand>
        <name>ATP</name>
        <dbReference type="ChEBI" id="CHEBI:30616"/>
    </ligand>
</feature>
<dbReference type="InterPro" id="IPR011009">
    <property type="entry name" value="Kinase-like_dom_sf"/>
</dbReference>
<name>A0A1X2ILZ2_9FUNG</name>
<organism evidence="6 7">
    <name type="scientific">Absidia repens</name>
    <dbReference type="NCBI Taxonomy" id="90262"/>
    <lineage>
        <taxon>Eukaryota</taxon>
        <taxon>Fungi</taxon>
        <taxon>Fungi incertae sedis</taxon>
        <taxon>Mucoromycota</taxon>
        <taxon>Mucoromycotina</taxon>
        <taxon>Mucoromycetes</taxon>
        <taxon>Mucorales</taxon>
        <taxon>Cunninghamellaceae</taxon>
        <taxon>Absidia</taxon>
    </lineage>
</organism>
<keyword evidence="7" id="KW-1185">Reference proteome</keyword>
<dbReference type="EMBL" id="MCGE01000008">
    <property type="protein sequence ID" value="ORZ18787.1"/>
    <property type="molecule type" value="Genomic_DNA"/>
</dbReference>
<feature type="domain" description="Protein kinase" evidence="5">
    <location>
        <begin position="16"/>
        <end position="296"/>
    </location>
</feature>